<dbReference type="GO" id="GO:0009055">
    <property type="term" value="F:electron transfer activity"/>
    <property type="evidence" value="ECO:0007669"/>
    <property type="project" value="InterPro"/>
</dbReference>
<evidence type="ECO:0000256" key="7">
    <source>
        <dbReference type="ARBA" id="ARBA00022723"/>
    </source>
</evidence>
<dbReference type="PANTHER" id="PTHR30529:SF1">
    <property type="entry name" value="CYTOCHROME B561 HOMOLOG 2"/>
    <property type="match status" value="1"/>
</dbReference>
<evidence type="ECO:0000256" key="10">
    <source>
        <dbReference type="ARBA" id="ARBA00023004"/>
    </source>
</evidence>
<protein>
    <submittedName>
        <fullName evidence="15">Cytochrome B561</fullName>
    </submittedName>
</protein>
<feature type="domain" description="Cytochrome b561 bacterial/Ni-hydrogenase" evidence="14">
    <location>
        <begin position="17"/>
        <end position="186"/>
    </location>
</feature>
<reference evidence="15 16" key="1">
    <citation type="submission" date="2016-01" db="EMBL/GenBank/DDBJ databases">
        <authorList>
            <person name="Oliw E.H."/>
        </authorList>
    </citation>
    <scope>NUCLEOTIDE SEQUENCE [LARGE SCALE GENOMIC DNA]</scope>
    <source>
        <strain evidence="15">LMG 27134</strain>
    </source>
</reference>
<keyword evidence="11 13" id="KW-0472">Membrane</keyword>
<keyword evidence="3" id="KW-0813">Transport</keyword>
<keyword evidence="4" id="KW-1003">Cell membrane</keyword>
<keyword evidence="9 13" id="KW-1133">Transmembrane helix</keyword>
<organism evidence="15 16">
    <name type="scientific">Caballeronia udeis</name>
    <dbReference type="NCBI Taxonomy" id="1232866"/>
    <lineage>
        <taxon>Bacteria</taxon>
        <taxon>Pseudomonadati</taxon>
        <taxon>Pseudomonadota</taxon>
        <taxon>Betaproteobacteria</taxon>
        <taxon>Burkholderiales</taxon>
        <taxon>Burkholderiaceae</taxon>
        <taxon>Caballeronia</taxon>
    </lineage>
</organism>
<evidence type="ECO:0000256" key="12">
    <source>
        <dbReference type="ARBA" id="ARBA00037975"/>
    </source>
</evidence>
<evidence type="ECO:0000256" key="3">
    <source>
        <dbReference type="ARBA" id="ARBA00022448"/>
    </source>
</evidence>
<comment type="subcellular location">
    <subcellularLocation>
        <location evidence="2">Cell membrane</location>
        <topology evidence="2">Multi-pass membrane protein</topology>
    </subcellularLocation>
</comment>
<dbReference type="GO" id="GO:0046872">
    <property type="term" value="F:metal ion binding"/>
    <property type="evidence" value="ECO:0007669"/>
    <property type="project" value="UniProtKB-KW"/>
</dbReference>
<evidence type="ECO:0000259" key="14">
    <source>
        <dbReference type="Pfam" id="PF01292"/>
    </source>
</evidence>
<dbReference type="RefSeq" id="WP_082913571.1">
    <property type="nucleotide sequence ID" value="NZ_FCOK02000039.1"/>
</dbReference>
<evidence type="ECO:0000256" key="6">
    <source>
        <dbReference type="ARBA" id="ARBA00022692"/>
    </source>
</evidence>
<dbReference type="InterPro" id="IPR011577">
    <property type="entry name" value="Cyt_b561_bac/Ni-Hgenase"/>
</dbReference>
<dbReference type="Proteomes" id="UP000054683">
    <property type="component" value="Unassembled WGS sequence"/>
</dbReference>
<evidence type="ECO:0000256" key="2">
    <source>
        <dbReference type="ARBA" id="ARBA00004651"/>
    </source>
</evidence>
<feature type="transmembrane region" description="Helical" evidence="13">
    <location>
        <begin position="153"/>
        <end position="176"/>
    </location>
</feature>
<dbReference type="PANTHER" id="PTHR30529">
    <property type="entry name" value="CYTOCHROME B561"/>
    <property type="match status" value="1"/>
</dbReference>
<dbReference type="InterPro" id="IPR016174">
    <property type="entry name" value="Di-haem_cyt_TM"/>
</dbReference>
<name>A0A158I2Y9_9BURK</name>
<evidence type="ECO:0000256" key="13">
    <source>
        <dbReference type="SAM" id="Phobius"/>
    </source>
</evidence>
<dbReference type="AlphaFoldDB" id="A0A158I2Y9"/>
<evidence type="ECO:0000313" key="16">
    <source>
        <dbReference type="Proteomes" id="UP000054683"/>
    </source>
</evidence>
<evidence type="ECO:0000256" key="9">
    <source>
        <dbReference type="ARBA" id="ARBA00022989"/>
    </source>
</evidence>
<dbReference type="OrthoDB" id="8723024at2"/>
<keyword evidence="5" id="KW-0349">Heme</keyword>
<evidence type="ECO:0000256" key="11">
    <source>
        <dbReference type="ARBA" id="ARBA00023136"/>
    </source>
</evidence>
<dbReference type="Gene3D" id="1.20.950.20">
    <property type="entry name" value="Transmembrane di-heme cytochromes, Chain C"/>
    <property type="match status" value="1"/>
</dbReference>
<feature type="transmembrane region" description="Helical" evidence="13">
    <location>
        <begin position="95"/>
        <end position="115"/>
    </location>
</feature>
<dbReference type="GO" id="GO:0005886">
    <property type="term" value="C:plasma membrane"/>
    <property type="evidence" value="ECO:0007669"/>
    <property type="project" value="UniProtKB-SubCell"/>
</dbReference>
<keyword evidence="8" id="KW-0249">Electron transport</keyword>
<sequence>MDFYLKTHNAPRNRLSFSAPVKLFHWITVLLLIIQFTIGWLMPDVHKDTKPIGLISLHVSIGSLIVLVVLIRLAWRLTHPTPPEPSALPPLLQAVARATHWLLYALLVAFPLMGWANASSRGWQVSLFGLVPLPPLSPTGSVLGHEMGDMHQVFAWVLLVAVGLHISAALFHHFIIKDDTLRRMLPRRR</sequence>
<dbReference type="GO" id="GO:0020037">
    <property type="term" value="F:heme binding"/>
    <property type="evidence" value="ECO:0007669"/>
    <property type="project" value="TreeGrafter"/>
</dbReference>
<evidence type="ECO:0000256" key="1">
    <source>
        <dbReference type="ARBA" id="ARBA00001970"/>
    </source>
</evidence>
<dbReference type="InterPro" id="IPR052168">
    <property type="entry name" value="Cytochrome_b561_oxidase"/>
</dbReference>
<feature type="transmembrane region" description="Helical" evidence="13">
    <location>
        <begin position="23"/>
        <end position="42"/>
    </location>
</feature>
<evidence type="ECO:0000256" key="8">
    <source>
        <dbReference type="ARBA" id="ARBA00022982"/>
    </source>
</evidence>
<comment type="similarity">
    <text evidence="12">Belongs to the cytochrome b561 family.</text>
</comment>
<accession>A0A158I2Y9</accession>
<keyword evidence="10" id="KW-0408">Iron</keyword>
<dbReference type="EMBL" id="FCOK02000039">
    <property type="protein sequence ID" value="SAL50609.1"/>
    <property type="molecule type" value="Genomic_DNA"/>
</dbReference>
<evidence type="ECO:0000256" key="4">
    <source>
        <dbReference type="ARBA" id="ARBA00022475"/>
    </source>
</evidence>
<keyword evidence="7" id="KW-0479">Metal-binding</keyword>
<dbReference type="Pfam" id="PF01292">
    <property type="entry name" value="Ni_hydr_CYTB"/>
    <property type="match status" value="1"/>
</dbReference>
<dbReference type="GO" id="GO:0022904">
    <property type="term" value="P:respiratory electron transport chain"/>
    <property type="evidence" value="ECO:0007669"/>
    <property type="project" value="InterPro"/>
</dbReference>
<keyword evidence="6 13" id="KW-0812">Transmembrane</keyword>
<evidence type="ECO:0000313" key="15">
    <source>
        <dbReference type="EMBL" id="SAL50609.1"/>
    </source>
</evidence>
<proteinExistence type="inferred from homology"/>
<evidence type="ECO:0000256" key="5">
    <source>
        <dbReference type="ARBA" id="ARBA00022617"/>
    </source>
</evidence>
<comment type="cofactor">
    <cofactor evidence="1">
        <name>heme b</name>
        <dbReference type="ChEBI" id="CHEBI:60344"/>
    </cofactor>
</comment>
<gene>
    <name evidence="15" type="ORF">AWB69_05141</name>
</gene>
<dbReference type="SUPFAM" id="SSF81342">
    <property type="entry name" value="Transmembrane di-heme cytochromes"/>
    <property type="match status" value="1"/>
</dbReference>
<feature type="transmembrane region" description="Helical" evidence="13">
    <location>
        <begin position="54"/>
        <end position="75"/>
    </location>
</feature>